<evidence type="ECO:0000256" key="3">
    <source>
        <dbReference type="ARBA" id="ARBA00022692"/>
    </source>
</evidence>
<feature type="transmembrane region" description="Helical" evidence="6">
    <location>
        <begin position="322"/>
        <end position="344"/>
    </location>
</feature>
<evidence type="ECO:0000256" key="2">
    <source>
        <dbReference type="ARBA" id="ARBA00022475"/>
    </source>
</evidence>
<feature type="transmembrane region" description="Helical" evidence="6">
    <location>
        <begin position="442"/>
        <end position="463"/>
    </location>
</feature>
<name>A0A1S9N8N0_CLOBE</name>
<feature type="transmembrane region" description="Helical" evidence="6">
    <location>
        <begin position="258"/>
        <end position="275"/>
    </location>
</feature>
<keyword evidence="4 6" id="KW-1133">Transmembrane helix</keyword>
<evidence type="ECO:0000313" key="7">
    <source>
        <dbReference type="EMBL" id="OOP73822.1"/>
    </source>
</evidence>
<dbReference type="InterPro" id="IPR002797">
    <property type="entry name" value="Polysacc_synth"/>
</dbReference>
<feature type="transmembrane region" description="Helical" evidence="6">
    <location>
        <begin position="169"/>
        <end position="187"/>
    </location>
</feature>
<feature type="transmembrane region" description="Helical" evidence="6">
    <location>
        <begin position="95"/>
        <end position="116"/>
    </location>
</feature>
<feature type="transmembrane region" description="Helical" evidence="6">
    <location>
        <begin position="136"/>
        <end position="157"/>
    </location>
</feature>
<dbReference type="Proteomes" id="UP000190959">
    <property type="component" value="Unassembled WGS sequence"/>
</dbReference>
<feature type="transmembrane region" description="Helical" evidence="6">
    <location>
        <begin position="193"/>
        <end position="215"/>
    </location>
</feature>
<feature type="transmembrane region" description="Helical" evidence="6">
    <location>
        <begin position="350"/>
        <end position="375"/>
    </location>
</feature>
<reference evidence="7 8" key="1">
    <citation type="submission" date="2017-02" db="EMBL/GenBank/DDBJ databases">
        <title>Genome sequence of Clostridium beijerinckii Br21.</title>
        <authorList>
            <person name="Fonseca B.C."/>
            <person name="Guazzaroni M.E."/>
            <person name="Riano-Pachon D.M."/>
            <person name="Reginatto V."/>
        </authorList>
    </citation>
    <scope>NUCLEOTIDE SEQUENCE [LARGE SCALE GENOMIC DNA]</scope>
    <source>
        <strain evidence="7 8">Br21</strain>
    </source>
</reference>
<evidence type="ECO:0000256" key="5">
    <source>
        <dbReference type="ARBA" id="ARBA00023136"/>
    </source>
</evidence>
<protein>
    <submittedName>
        <fullName evidence="7">Teichoic acid transporter</fullName>
    </submittedName>
</protein>
<keyword evidence="3 6" id="KW-0812">Transmembrane</keyword>
<dbReference type="Pfam" id="PF01943">
    <property type="entry name" value="Polysacc_synt"/>
    <property type="match status" value="1"/>
</dbReference>
<comment type="caution">
    <text evidence="7">The sequence shown here is derived from an EMBL/GenBank/DDBJ whole genome shotgun (WGS) entry which is preliminary data.</text>
</comment>
<feature type="transmembrane region" description="Helical" evidence="6">
    <location>
        <begin position="475"/>
        <end position="494"/>
    </location>
</feature>
<sequence length="515" mass="58009">MTIKLRRNILNKNQLKAGAILSYISLFLSTIISLLYTPFMLRIMGQSEFGLYSLTSSVVGYLTILDFGFGNAIVRYTAKYRALNEKEKEYNLNGMFIIVYTIIGIITAIAGFILYLNIGNMFSAKMTPSEIEKAKVLTLLLILNLAVSFPLGIFSSIITAYEKFVFSKIINIIRILINPCIMIPLLMLGYKSIGMVVVTTVLNITCLLINMWYCLKKLKVKVYFKNFDFSLLREIIGYSFYIFLNIIVDKINWSADQVILGAVSGTVAVAIYSVASQINGYYLSFSTAISGVFLPKVTAMVTKKASNKELSDLFIKIGRIQYIIMAYILGGFLLVGQNFINIWAGKDYSSAYYITAILIIPVTVPLIQNLGISLLQAQNRQKFRSIAYILVAIINIGLSIPLARIYGGIGCAIGTAIGLIIGNIVLMNIYYYKEIHIDIPQFWKEIFLMTIPATIAFICSLFINSFIEGNGYCYILIRALIFTLIYIPLMWFIGMNKYEKELFSSPLRKIIVRRS</sequence>
<feature type="transmembrane region" description="Helical" evidence="6">
    <location>
        <begin position="412"/>
        <end position="430"/>
    </location>
</feature>
<dbReference type="EMBL" id="MWMH01000002">
    <property type="protein sequence ID" value="OOP73822.1"/>
    <property type="molecule type" value="Genomic_DNA"/>
</dbReference>
<evidence type="ECO:0000256" key="4">
    <source>
        <dbReference type="ARBA" id="ARBA00022989"/>
    </source>
</evidence>
<organism evidence="7 8">
    <name type="scientific">Clostridium beijerinckii</name>
    <name type="common">Clostridium MP</name>
    <dbReference type="NCBI Taxonomy" id="1520"/>
    <lineage>
        <taxon>Bacteria</taxon>
        <taxon>Bacillati</taxon>
        <taxon>Bacillota</taxon>
        <taxon>Clostridia</taxon>
        <taxon>Eubacteriales</taxon>
        <taxon>Clostridiaceae</taxon>
        <taxon>Clostridium</taxon>
    </lineage>
</organism>
<feature type="transmembrane region" description="Helical" evidence="6">
    <location>
        <begin position="51"/>
        <end position="74"/>
    </location>
</feature>
<keyword evidence="5 6" id="KW-0472">Membrane</keyword>
<feature type="transmembrane region" description="Helical" evidence="6">
    <location>
        <begin position="20"/>
        <end position="39"/>
    </location>
</feature>
<proteinExistence type="predicted"/>
<evidence type="ECO:0000256" key="6">
    <source>
        <dbReference type="SAM" id="Phobius"/>
    </source>
</evidence>
<evidence type="ECO:0000313" key="8">
    <source>
        <dbReference type="Proteomes" id="UP000190959"/>
    </source>
</evidence>
<gene>
    <name evidence="7" type="ORF">CBEIBR21_04795</name>
</gene>
<keyword evidence="2" id="KW-1003">Cell membrane</keyword>
<evidence type="ECO:0000256" key="1">
    <source>
        <dbReference type="ARBA" id="ARBA00004651"/>
    </source>
</evidence>
<dbReference type="PANTHER" id="PTHR30250">
    <property type="entry name" value="PST FAMILY PREDICTED COLANIC ACID TRANSPORTER"/>
    <property type="match status" value="1"/>
</dbReference>
<accession>A0A1S9N8N0</accession>
<dbReference type="AlphaFoldDB" id="A0A1S9N8N0"/>
<feature type="transmembrane region" description="Helical" evidence="6">
    <location>
        <begin position="387"/>
        <end position="406"/>
    </location>
</feature>
<dbReference type="InterPro" id="IPR050833">
    <property type="entry name" value="Poly_Biosynth_Transport"/>
</dbReference>
<feature type="transmembrane region" description="Helical" evidence="6">
    <location>
        <begin position="281"/>
        <end position="301"/>
    </location>
</feature>
<dbReference type="PANTHER" id="PTHR30250:SF26">
    <property type="entry name" value="PSMA PROTEIN"/>
    <property type="match status" value="1"/>
</dbReference>
<dbReference type="GO" id="GO:0005886">
    <property type="term" value="C:plasma membrane"/>
    <property type="evidence" value="ECO:0007669"/>
    <property type="project" value="UniProtKB-SubCell"/>
</dbReference>
<comment type="subcellular location">
    <subcellularLocation>
        <location evidence="1">Cell membrane</location>
        <topology evidence="1">Multi-pass membrane protein</topology>
    </subcellularLocation>
</comment>